<dbReference type="SUPFAM" id="SSF51120">
    <property type="entry name" value="beta-Roll"/>
    <property type="match status" value="3"/>
</dbReference>
<organism evidence="9 10">
    <name type="scientific">Azorhizophilus paspali</name>
    <name type="common">Azotobacter paspali</name>
    <dbReference type="NCBI Taxonomy" id="69963"/>
    <lineage>
        <taxon>Bacteria</taxon>
        <taxon>Pseudomonadati</taxon>
        <taxon>Pseudomonadota</taxon>
        <taxon>Gammaproteobacteria</taxon>
        <taxon>Pseudomonadales</taxon>
        <taxon>Pseudomonadaceae</taxon>
        <taxon>Azorhizophilus</taxon>
    </lineage>
</organism>
<name>A0ABV6STV8_AZOPA</name>
<dbReference type="InterPro" id="IPR013858">
    <property type="entry name" value="Peptidase_M10B_C"/>
</dbReference>
<reference evidence="9 10" key="1">
    <citation type="submission" date="2024-09" db="EMBL/GenBank/DDBJ databases">
        <authorList>
            <person name="Sun Q."/>
            <person name="Mori K."/>
        </authorList>
    </citation>
    <scope>NUCLEOTIDE SEQUENCE [LARGE SCALE GENOMIC DNA]</scope>
    <source>
        <strain evidence="9 10">NCAIM B.01794</strain>
    </source>
</reference>
<dbReference type="PANTHER" id="PTHR38340">
    <property type="entry name" value="S-LAYER PROTEIN"/>
    <property type="match status" value="1"/>
</dbReference>
<dbReference type="Pfam" id="PF00353">
    <property type="entry name" value="HemolysinCabind"/>
    <property type="match status" value="3"/>
</dbReference>
<evidence type="ECO:0000256" key="6">
    <source>
        <dbReference type="SAM" id="MobiDB-lite"/>
    </source>
</evidence>
<keyword evidence="3" id="KW-0964">Secreted</keyword>
<dbReference type="InterPro" id="IPR018511">
    <property type="entry name" value="Hemolysin-typ_Ca-bd_CS"/>
</dbReference>
<evidence type="ECO:0000313" key="10">
    <source>
        <dbReference type="Proteomes" id="UP001589891"/>
    </source>
</evidence>
<evidence type="ECO:0000259" key="8">
    <source>
        <dbReference type="Pfam" id="PF12708"/>
    </source>
</evidence>
<keyword evidence="5" id="KW-0106">Calcium</keyword>
<evidence type="ECO:0000256" key="4">
    <source>
        <dbReference type="ARBA" id="ARBA00022737"/>
    </source>
</evidence>
<evidence type="ECO:0000256" key="2">
    <source>
        <dbReference type="ARBA" id="ARBA00004613"/>
    </source>
</evidence>
<dbReference type="SUPFAM" id="SSF51126">
    <property type="entry name" value="Pectin lyase-like"/>
    <property type="match status" value="1"/>
</dbReference>
<comment type="subcellular location">
    <subcellularLocation>
        <location evidence="2">Secreted</location>
    </subcellularLocation>
</comment>
<dbReference type="Proteomes" id="UP001589891">
    <property type="component" value="Unassembled WGS sequence"/>
</dbReference>
<dbReference type="InterPro" id="IPR012334">
    <property type="entry name" value="Pectin_lyas_fold"/>
</dbReference>
<dbReference type="InterPro" id="IPR001343">
    <property type="entry name" value="Hemolysn_Ca-bd"/>
</dbReference>
<evidence type="ECO:0000313" key="9">
    <source>
        <dbReference type="EMBL" id="MFC0711780.1"/>
    </source>
</evidence>
<dbReference type="PRINTS" id="PR00313">
    <property type="entry name" value="CABNDNGRPT"/>
</dbReference>
<protein>
    <submittedName>
        <fullName evidence="9">M10 family metallopeptidase C-terminal domain-containing protein</fullName>
    </submittedName>
</protein>
<accession>A0ABV6STV8</accession>
<dbReference type="PANTHER" id="PTHR38340:SF1">
    <property type="entry name" value="S-LAYER PROTEIN"/>
    <property type="match status" value="1"/>
</dbReference>
<dbReference type="Gene3D" id="2.160.20.10">
    <property type="entry name" value="Single-stranded right-handed beta-helix, Pectin lyase-like"/>
    <property type="match status" value="1"/>
</dbReference>
<dbReference type="InterPro" id="IPR024535">
    <property type="entry name" value="RHGA/B-epi-like_pectate_lyase"/>
</dbReference>
<evidence type="ECO:0000259" key="7">
    <source>
        <dbReference type="Pfam" id="PF08548"/>
    </source>
</evidence>
<dbReference type="RefSeq" id="WP_376948810.1">
    <property type="nucleotide sequence ID" value="NZ_JBHLSS010000131.1"/>
</dbReference>
<sequence length="613" mass="63615">TGTWIEGNTIVGSANSTYGIQERADGTDYSSLYANSIDGVQTGAVRLYGANSKVSDQPGTGQQATLEGTTGNDTLDGTDAHETLLGLDGADRLDGGAGNDILDGGAGRDTLTGGAGADTFRFSAREDSHRTDSASFNDLITDFDPAQDRIDLSALGFTGLGNGYNDTLLLETNAKGTRTYLKSYEADAQGRRFEIALDGNFVDQFNDDNLLFDAAAVTGTEGNDNLLGTDAGETLLGYGGNDTLDGEAGNDLLVGGAGHDTLTGGAGADVFRFETLSDSQRNYTTGDNQADRILDFDPTLDKIDVSALGFTGLGNGRNGTLAVVLNSAGDRTDLKSYDTDANGYSFELSLAGNYQGQLGAEQFVFATSQGGQMTVIEGTDGNDTLQGTGANERLLGLDGRDSLNGGAGDDILDGGAGRDTLTGGTGADTFLFAARTDSYRTDAGVFNDLILDFDASKDRIDLSGLGFNGFGDGYDGTLLVQLSSDGTRTYLKSYEEDAEGRRFEIALDGDFSGQLDSDNVILEPRVFDAKDFGALGDGVSDDRPAIQAAIDAAYAAGGGTVYLPAGEYRVSPTGDPGDGCLMLKDGVYLAGDGIGETVIKLVDGSDQKITGMV</sequence>
<proteinExistence type="predicted"/>
<dbReference type="InterPro" id="IPR050557">
    <property type="entry name" value="RTX_toxin/Mannuronan_C5-epim"/>
</dbReference>
<feature type="region of interest" description="Disordered" evidence="6">
    <location>
        <begin position="51"/>
        <end position="75"/>
    </location>
</feature>
<feature type="non-terminal residue" evidence="9">
    <location>
        <position position="1"/>
    </location>
</feature>
<feature type="non-terminal residue" evidence="9">
    <location>
        <position position="613"/>
    </location>
</feature>
<feature type="domain" description="Peptidase M10 serralysin C-terminal" evidence="7">
    <location>
        <begin position="254"/>
        <end position="354"/>
    </location>
</feature>
<feature type="compositionally biased region" description="Polar residues" evidence="6">
    <location>
        <begin position="52"/>
        <end position="64"/>
    </location>
</feature>
<evidence type="ECO:0000256" key="3">
    <source>
        <dbReference type="ARBA" id="ARBA00022525"/>
    </source>
</evidence>
<dbReference type="Pfam" id="PF12708">
    <property type="entry name" value="Pect-lyase_RHGA_epim"/>
    <property type="match status" value="1"/>
</dbReference>
<dbReference type="Pfam" id="PF08548">
    <property type="entry name" value="Peptidase_M10_C"/>
    <property type="match status" value="1"/>
</dbReference>
<dbReference type="EMBL" id="JBHLSS010000131">
    <property type="protein sequence ID" value="MFC0711780.1"/>
    <property type="molecule type" value="Genomic_DNA"/>
</dbReference>
<dbReference type="InterPro" id="IPR011049">
    <property type="entry name" value="Serralysin-like_metalloprot_C"/>
</dbReference>
<dbReference type="Gene3D" id="2.150.10.10">
    <property type="entry name" value="Serralysin-like metalloprotease, C-terminal"/>
    <property type="match status" value="3"/>
</dbReference>
<evidence type="ECO:0000256" key="1">
    <source>
        <dbReference type="ARBA" id="ARBA00001913"/>
    </source>
</evidence>
<dbReference type="InterPro" id="IPR011050">
    <property type="entry name" value="Pectin_lyase_fold/virulence"/>
</dbReference>
<evidence type="ECO:0000256" key="5">
    <source>
        <dbReference type="ARBA" id="ARBA00022837"/>
    </source>
</evidence>
<comment type="caution">
    <text evidence="9">The sequence shown here is derived from an EMBL/GenBank/DDBJ whole genome shotgun (WGS) entry which is preliminary data.</text>
</comment>
<keyword evidence="4" id="KW-0677">Repeat</keyword>
<feature type="domain" description="Rhamnogalacturonase A/B/Epimerase-like pectate lyase" evidence="8">
    <location>
        <begin position="527"/>
        <end position="605"/>
    </location>
</feature>
<gene>
    <name evidence="9" type="ORF">ACFFGX_20260</name>
</gene>
<comment type="cofactor">
    <cofactor evidence="1">
        <name>Ca(2+)</name>
        <dbReference type="ChEBI" id="CHEBI:29108"/>
    </cofactor>
</comment>
<keyword evidence="10" id="KW-1185">Reference proteome</keyword>
<dbReference type="PROSITE" id="PS00330">
    <property type="entry name" value="HEMOLYSIN_CALCIUM"/>
    <property type="match status" value="6"/>
</dbReference>
<feature type="compositionally biased region" description="Low complexity" evidence="6">
    <location>
        <begin position="65"/>
        <end position="75"/>
    </location>
</feature>